<feature type="region of interest" description="Disordered" evidence="13">
    <location>
        <begin position="222"/>
        <end position="302"/>
    </location>
</feature>
<dbReference type="InterPro" id="IPR027417">
    <property type="entry name" value="P-loop_NTPase"/>
</dbReference>
<name>A0ABQ8UMC6_9EUKA</name>
<feature type="region of interest" description="Disordered" evidence="13">
    <location>
        <begin position="1524"/>
        <end position="1557"/>
    </location>
</feature>
<dbReference type="InterPro" id="IPR041679">
    <property type="entry name" value="DNA2/NAM7-like_C"/>
</dbReference>
<dbReference type="GO" id="GO:0004386">
    <property type="term" value="F:helicase activity"/>
    <property type="evidence" value="ECO:0007669"/>
    <property type="project" value="UniProtKB-KW"/>
</dbReference>
<feature type="compositionally biased region" description="Low complexity" evidence="13">
    <location>
        <begin position="1529"/>
        <end position="1548"/>
    </location>
</feature>
<evidence type="ECO:0000259" key="15">
    <source>
        <dbReference type="Pfam" id="PF13086"/>
    </source>
</evidence>
<evidence type="ECO:0000256" key="9">
    <source>
        <dbReference type="ARBA" id="ARBA00023004"/>
    </source>
</evidence>
<evidence type="ECO:0000256" key="6">
    <source>
        <dbReference type="ARBA" id="ARBA00022801"/>
    </source>
</evidence>
<evidence type="ECO:0000256" key="8">
    <source>
        <dbReference type="ARBA" id="ARBA00022840"/>
    </source>
</evidence>
<comment type="caution">
    <text evidence="17">The sequence shown here is derived from an EMBL/GenBank/DDBJ whole genome shotgun (WGS) entry which is preliminary data.</text>
</comment>
<feature type="compositionally biased region" description="Polar residues" evidence="13">
    <location>
        <begin position="2240"/>
        <end position="2250"/>
    </location>
</feature>
<evidence type="ECO:0000256" key="10">
    <source>
        <dbReference type="ARBA" id="ARBA00023014"/>
    </source>
</evidence>
<keyword evidence="6" id="KW-0378">Hydrolase</keyword>
<comment type="similarity">
    <text evidence="1">Belongs to the DNA2/NAM7 helicase family.</text>
</comment>
<evidence type="ECO:0000313" key="17">
    <source>
        <dbReference type="EMBL" id="KAJ4460330.1"/>
    </source>
</evidence>
<evidence type="ECO:0000259" key="14">
    <source>
        <dbReference type="Pfam" id="PF08696"/>
    </source>
</evidence>
<dbReference type="PANTHER" id="PTHR43788">
    <property type="entry name" value="DNA2/NAM7 HELICASE FAMILY MEMBER"/>
    <property type="match status" value="1"/>
</dbReference>
<keyword evidence="3" id="KW-0479">Metal-binding</keyword>
<feature type="domain" description="DNA replication factor Dna2 N-terminal" evidence="14">
    <location>
        <begin position="499"/>
        <end position="587"/>
    </location>
</feature>
<feature type="domain" description="DNA2/NAM7 helicase helicase" evidence="15">
    <location>
        <begin position="1649"/>
        <end position="1747"/>
    </location>
</feature>
<feature type="compositionally biased region" description="Pro residues" evidence="13">
    <location>
        <begin position="619"/>
        <end position="636"/>
    </location>
</feature>
<dbReference type="Pfam" id="PF13086">
    <property type="entry name" value="AAA_11"/>
    <property type="match status" value="1"/>
</dbReference>
<dbReference type="Pfam" id="PF08696">
    <property type="entry name" value="Dna2"/>
    <property type="match status" value="2"/>
</dbReference>
<feature type="compositionally biased region" description="Low complexity" evidence="13">
    <location>
        <begin position="380"/>
        <end position="397"/>
    </location>
</feature>
<feature type="compositionally biased region" description="Low complexity" evidence="13">
    <location>
        <begin position="802"/>
        <end position="820"/>
    </location>
</feature>
<feature type="region of interest" description="Disordered" evidence="13">
    <location>
        <begin position="184"/>
        <end position="207"/>
    </location>
</feature>
<keyword evidence="7 17" id="KW-0347">Helicase</keyword>
<dbReference type="InterPro" id="IPR047187">
    <property type="entry name" value="SF1_C_Upf1"/>
</dbReference>
<dbReference type="CDD" id="cd18808">
    <property type="entry name" value="SF1_C_Upf1"/>
    <property type="match status" value="1"/>
</dbReference>
<keyword evidence="8" id="KW-0067">ATP-binding</keyword>
<feature type="domain" description="DNA replication factor Dna2 N-terminal" evidence="14">
    <location>
        <begin position="642"/>
        <end position="699"/>
    </location>
</feature>
<accession>A0ABQ8UMC6</accession>
<evidence type="ECO:0000313" key="18">
    <source>
        <dbReference type="Proteomes" id="UP001141327"/>
    </source>
</evidence>
<feature type="region of interest" description="Disordered" evidence="13">
    <location>
        <begin position="1613"/>
        <end position="1641"/>
    </location>
</feature>
<reference evidence="17" key="1">
    <citation type="journal article" date="2022" name="bioRxiv">
        <title>Genomics of Preaxostyla Flagellates Illuminates Evolutionary Transitions and the Path Towards Mitochondrial Loss.</title>
        <authorList>
            <person name="Novak L.V.F."/>
            <person name="Treitli S.C."/>
            <person name="Pyrih J."/>
            <person name="Halakuc P."/>
            <person name="Pipaliya S.V."/>
            <person name="Vacek V."/>
            <person name="Brzon O."/>
            <person name="Soukal P."/>
            <person name="Eme L."/>
            <person name="Dacks J.B."/>
            <person name="Karnkowska A."/>
            <person name="Elias M."/>
            <person name="Hampl V."/>
        </authorList>
    </citation>
    <scope>NUCLEOTIDE SEQUENCE</scope>
    <source>
        <strain evidence="17">RCP-MX</strain>
    </source>
</reference>
<feature type="region of interest" description="Disordered" evidence="13">
    <location>
        <begin position="1488"/>
        <end position="1510"/>
    </location>
</feature>
<dbReference type="PANTHER" id="PTHR43788:SF8">
    <property type="entry name" value="DNA-BINDING PROTEIN SMUBP-2"/>
    <property type="match status" value="1"/>
</dbReference>
<feature type="compositionally biased region" description="Low complexity" evidence="13">
    <location>
        <begin position="1183"/>
        <end position="1235"/>
    </location>
</feature>
<feature type="region of interest" description="Disordered" evidence="13">
    <location>
        <begin position="2085"/>
        <end position="2140"/>
    </location>
</feature>
<keyword evidence="4" id="KW-0547">Nucleotide-binding</keyword>
<evidence type="ECO:0000256" key="11">
    <source>
        <dbReference type="ARBA" id="ARBA00023125"/>
    </source>
</evidence>
<evidence type="ECO:0000256" key="1">
    <source>
        <dbReference type="ARBA" id="ARBA00007913"/>
    </source>
</evidence>
<evidence type="ECO:0000256" key="5">
    <source>
        <dbReference type="ARBA" id="ARBA00022763"/>
    </source>
</evidence>
<feature type="region of interest" description="Disordered" evidence="13">
    <location>
        <begin position="1170"/>
        <end position="1260"/>
    </location>
</feature>
<keyword evidence="10" id="KW-0411">Iron-sulfur</keyword>
<dbReference type="Pfam" id="PF13087">
    <property type="entry name" value="AAA_12"/>
    <property type="match status" value="1"/>
</dbReference>
<keyword evidence="9" id="KW-0408">Iron</keyword>
<protein>
    <submittedName>
        <fullName evidence="17">DNA replication ATP-dependent helicase/nuclease DNA2</fullName>
    </submittedName>
</protein>
<keyword evidence="5" id="KW-0227">DNA damage</keyword>
<dbReference type="CDD" id="cd18041">
    <property type="entry name" value="DEXXQc_DNA2"/>
    <property type="match status" value="1"/>
</dbReference>
<feature type="compositionally biased region" description="Low complexity" evidence="13">
    <location>
        <begin position="268"/>
        <end position="283"/>
    </location>
</feature>
<organism evidence="17 18">
    <name type="scientific">Paratrimastix pyriformis</name>
    <dbReference type="NCBI Taxonomy" id="342808"/>
    <lineage>
        <taxon>Eukaryota</taxon>
        <taxon>Metamonada</taxon>
        <taxon>Preaxostyla</taxon>
        <taxon>Paratrimastigidae</taxon>
        <taxon>Paratrimastix</taxon>
    </lineage>
</organism>
<evidence type="ECO:0000256" key="13">
    <source>
        <dbReference type="SAM" id="MobiDB-lite"/>
    </source>
</evidence>
<feature type="compositionally biased region" description="Low complexity" evidence="13">
    <location>
        <begin position="1988"/>
        <end position="2008"/>
    </location>
</feature>
<feature type="region of interest" description="Disordered" evidence="13">
    <location>
        <begin position="852"/>
        <end position="904"/>
    </location>
</feature>
<feature type="region of interest" description="Disordered" evidence="13">
    <location>
        <begin position="752"/>
        <end position="820"/>
    </location>
</feature>
<keyword evidence="12" id="KW-0234">DNA repair</keyword>
<dbReference type="InterPro" id="IPR014808">
    <property type="entry name" value="DNA_replication_fac_Dna2_N"/>
</dbReference>
<feature type="compositionally biased region" description="Low complexity" evidence="13">
    <location>
        <begin position="239"/>
        <end position="260"/>
    </location>
</feature>
<feature type="region of interest" description="Disordered" evidence="13">
    <location>
        <begin position="314"/>
        <end position="411"/>
    </location>
</feature>
<evidence type="ECO:0000259" key="16">
    <source>
        <dbReference type="Pfam" id="PF13087"/>
    </source>
</evidence>
<feature type="region of interest" description="Disordered" evidence="13">
    <location>
        <begin position="2318"/>
        <end position="2359"/>
    </location>
</feature>
<feature type="compositionally biased region" description="Polar residues" evidence="13">
    <location>
        <begin position="601"/>
        <end position="614"/>
    </location>
</feature>
<evidence type="ECO:0000256" key="3">
    <source>
        <dbReference type="ARBA" id="ARBA00022723"/>
    </source>
</evidence>
<feature type="domain" description="DNA2/NAM7 helicase-like C-terminal" evidence="16">
    <location>
        <begin position="1878"/>
        <end position="2198"/>
    </location>
</feature>
<feature type="region of interest" description="Disordered" evidence="13">
    <location>
        <begin position="2232"/>
        <end position="2282"/>
    </location>
</feature>
<gene>
    <name evidence="17" type="ORF">PAPYR_3341</name>
</gene>
<feature type="compositionally biased region" description="Basic and acidic residues" evidence="13">
    <location>
        <begin position="2018"/>
        <end position="2031"/>
    </location>
</feature>
<sequence>MPQVFGMLDHRNIEHSQSAISPVVASHAFLDPNATAHADLDASTIFAPSLRFLGPGPGGSHPVMGEEPPHQPIEFPVCFFVFRGYTIEILPVSIIGGWLKMIQEPAPMTRRVCLYDPDDCPEEEEANTVSWIASPVIKHEPKTPTARDDDLFEDALLSPEAPKTIIKQRQSLLTSFITVGRRSASLPPEAAPTTTHAPPAPASLFSPRSADANRRRLMSKLAGAAVATSQPPAAPGHVPGKPTSPHSPSSPKRPAAASPPQRLRKRSAQPLQQQQPARSASAPTVSKKAARSPASLAKRPIGTLLFEEPPILIDDEEACPPPPESATTTSARHKQPRLDAEEVPEAGDAEADPLDPAEAACPPGDSHHIAPPDTALPSQASAPPDCAPAGGPDTLLLSPPPDSLPPLTSACCPPQVPPPAVVLPATSEAAPSAAAAPARPVCIPAHRRGRRCLVLEVVPSLYERQAVAPAGAEGTAMGDQPQMWEAPRAELHSLTRWRQATLRLRGPWESARLDPGDVVMAVGTFHPADEPAPWRSGTPSAGGWWCVIDEDQGALVTHCDVLLTGTTVGESFLCRRKAVLNARVAVNPNHTLLARPEAALPSSSGAGQQQQLTILTGPPGSPPPPPAGSPAPPGQVPPLVGAALYGQLVHEVVEQALLTADFTEGSLGAAAARAVQEHIEQLYGADQSEATMLSRLMGVVPGPPPPLPVPARPLPLPQAHLTHIPLFLLPHHRIPAALQQWARQHFPAAVTVPTDPAVPPPRSSPPAALQRRPSGDPIRLRLGRAPSGPSLTATTTPAGPGNSNSNSSTFLRPAPGTAAAPAAGPGMLIGGEAVALAAPRIPLLMRGSGTGTILLRPAPQPPPGAAGAGGPAPLRPRPLPVVPDLRRATSGAPDEPPGLSPPPPLRIGAVLDVEDAVWCPMYGMKGRRAPPFASPPSLLRLVVPHGYEGPATPTSTSLLTALSQPPVSVPSARPPPSGKLDATVVLEGTPTGPSAPVPDQPATARGSAARSVGPLEWKSGAPSRRGPVQSHRAQVLLYALLVAHTYDVEPALGGLLVYLKAKSDRPPAGEAPGSPSAADIARATAFPMVPEPSLLRDLIMGRNALAPFFTAKEALALPPICEGPFCTGCSSLGPCMVLHKVLERGTAASSGIPAALWERLTGHIVLPEAPRGATGSVSPATQPPSSRLAAARPPATPQTPTAPGSASLSSSGSAMSSDSPGGGLLPAAISLSLSQPAPPAPGPVRSLLPPLPPGSGGSETAGQAVVALAGDRLVVYGAAGPSSAKYLRQWLELVSLEEAWSAARRHEREQQGQAMGGLELACCSLLGATPLACASSMTMGAALPSTEAPCAVMLFRRPAGPRAATEALADDADEDAGRPATVLGGADGLPLGCGDLVLVGIDAERAWTGPGGEAGHVPLDEQPALGGVALLSGTVLAVHVLSGTAAPPPPPGFLPPDEWDGLLQQPAEPPPADRWEWVVVVAAHELPCPNTRRHPPSITGSSSGSRAEDPVAARRIWWERRVGLRGGDEPQPANQAEAAAGAPKPEAGAGTGAAGDSGTFVRMRYRLDRDDHPSAMGFASMRANLLQMYGADPCATALRRLLVDLAPPRFGPRPAWVPTGTPPLRRERPPQDQMRDGGPEMPPSVWHSLNSNQLEAVAKVVSAEDYVLVLGMPGAGKTTTIACMIDVLTRRGMSVLLAAFTHTAVDNVLLKLHARTSSDPSSQMRLLRLGHLGSIHPDLHRYALEGHLLETPPQARTVAAYGRWIDQATVVGTTCAAAGLHPLFGKRRFDWCIVDEASQVGAGVWCGWPAPGPAPDHHRVSFMEELTQSPLSSAHGCLQVTQAGVLGALLCARRFVLVGDHNQLPPLVQCPDARDQGMSVSLFKRLCDAHPTATATLRAQYRMCGPLAALANRLVYNGLLLCGSADVTRGRLDPPRDPQPPPAWPALGVLAPTWIGAVLDPALPLLFLNTDPLGPAAYDALTAPSPAAACPGSPQRPMSPSAPAAGASQQVRGAEGTDQAKDKEKEKDKGRGTPLNRLEATLAAQCVRVLLGYGALACPADIGVMSPYRAHCALVRRLLAVPAPAPAGPESAPQQADADRTPPLLKRRSTDPAEDPDGLLLAPADPDPLPPPGRAGGDAPEAVEVHTVDKFQGREKRCVVFCFVRSNTTGAVGDLLQDWRRLNVALTRARHKLILVGSWRTISRGGPFLQALLEAVKRWGRIVDLAPDAATRFPDFQRGSPGQTPGTTTVSSSRAPASDRPAWGQAAVPSVLHRPPGWPPQPPQASAIFPARAPARLLLGAIAPPGRRPRAIRARAAAPHPGRQVGAGQAAHTAAEGGPNLAPRTAPCSPPGRTHAHVRASAYPGPYPCVRAAAGGGRL</sequence>
<keyword evidence="2" id="KW-0540">Nuclease</keyword>
<dbReference type="Proteomes" id="UP001141327">
    <property type="component" value="Unassembled WGS sequence"/>
</dbReference>
<keyword evidence="18" id="KW-1185">Reference proteome</keyword>
<keyword evidence="11" id="KW-0238">DNA-binding</keyword>
<feature type="region of interest" description="Disordered" evidence="13">
    <location>
        <begin position="986"/>
        <end position="1028"/>
    </location>
</feature>
<evidence type="ECO:0000256" key="12">
    <source>
        <dbReference type="ARBA" id="ARBA00023204"/>
    </source>
</evidence>
<proteinExistence type="inferred from homology"/>
<feature type="compositionally biased region" description="Pro residues" evidence="13">
    <location>
        <begin position="894"/>
        <end position="904"/>
    </location>
</feature>
<evidence type="ECO:0000256" key="4">
    <source>
        <dbReference type="ARBA" id="ARBA00022741"/>
    </source>
</evidence>
<feature type="compositionally biased region" description="Acidic residues" evidence="13">
    <location>
        <begin position="341"/>
        <end position="355"/>
    </location>
</feature>
<dbReference type="InterPro" id="IPR050534">
    <property type="entry name" value="Coronavir_polyprotein_1ab"/>
</dbReference>
<dbReference type="InterPro" id="IPR041677">
    <property type="entry name" value="DNA2/NAM7_AAA_11"/>
</dbReference>
<feature type="compositionally biased region" description="Low complexity" evidence="13">
    <location>
        <begin position="2251"/>
        <end position="2262"/>
    </location>
</feature>
<dbReference type="InterPro" id="IPR026851">
    <property type="entry name" value="Dna2/JHS1_DEXXQ-box"/>
</dbReference>
<feature type="compositionally biased region" description="Basic and acidic residues" evidence="13">
    <location>
        <begin position="1624"/>
        <end position="1638"/>
    </location>
</feature>
<feature type="region of interest" description="Disordered" evidence="13">
    <location>
        <begin position="599"/>
        <end position="636"/>
    </location>
</feature>
<dbReference type="SUPFAM" id="SSF52540">
    <property type="entry name" value="P-loop containing nucleoside triphosphate hydrolases"/>
    <property type="match status" value="1"/>
</dbReference>
<feature type="compositionally biased region" description="Low complexity" evidence="13">
    <location>
        <begin position="187"/>
        <end position="197"/>
    </location>
</feature>
<dbReference type="EMBL" id="JAPMOS010000013">
    <property type="protein sequence ID" value="KAJ4460330.1"/>
    <property type="molecule type" value="Genomic_DNA"/>
</dbReference>
<dbReference type="Gene3D" id="3.40.50.300">
    <property type="entry name" value="P-loop containing nucleotide triphosphate hydrolases"/>
    <property type="match status" value="3"/>
</dbReference>
<feature type="region of interest" description="Disordered" evidence="13">
    <location>
        <begin position="1988"/>
        <end position="2034"/>
    </location>
</feature>
<evidence type="ECO:0000256" key="2">
    <source>
        <dbReference type="ARBA" id="ARBA00022722"/>
    </source>
</evidence>
<evidence type="ECO:0000256" key="7">
    <source>
        <dbReference type="ARBA" id="ARBA00022806"/>
    </source>
</evidence>